<reference evidence="1" key="2">
    <citation type="submission" date="2015-07" db="EMBL/GenBank/DDBJ databases">
        <authorList>
            <person name="Noorani M."/>
        </authorList>
    </citation>
    <scope>NUCLEOTIDE SEQUENCE</scope>
    <source>
        <strain evidence="1">Yugu1</strain>
    </source>
</reference>
<accession>A0A368S7I9</accession>
<gene>
    <name evidence="1" type="ORF">SETIT_8G135300v2</name>
</gene>
<organism evidence="1">
    <name type="scientific">Setaria italica</name>
    <name type="common">Foxtail millet</name>
    <name type="synonym">Panicum italicum</name>
    <dbReference type="NCBI Taxonomy" id="4555"/>
    <lineage>
        <taxon>Eukaryota</taxon>
        <taxon>Viridiplantae</taxon>
        <taxon>Streptophyta</taxon>
        <taxon>Embryophyta</taxon>
        <taxon>Tracheophyta</taxon>
        <taxon>Spermatophyta</taxon>
        <taxon>Magnoliopsida</taxon>
        <taxon>Liliopsida</taxon>
        <taxon>Poales</taxon>
        <taxon>Poaceae</taxon>
        <taxon>PACMAD clade</taxon>
        <taxon>Panicoideae</taxon>
        <taxon>Panicodae</taxon>
        <taxon>Paniceae</taxon>
        <taxon>Cenchrinae</taxon>
        <taxon>Setaria</taxon>
    </lineage>
</organism>
<dbReference type="EMBL" id="CM003535">
    <property type="protein sequence ID" value="RCV38351.1"/>
    <property type="molecule type" value="Genomic_DNA"/>
</dbReference>
<sequence length="76" mass="8745">MLSRLLPCWWSSHALAPTHVLTGRRSIEGEDGCMHHDSMRTFYCALEEEDSMFRGTNFISTCCNGPSDEKNWISKY</sequence>
<proteinExistence type="predicted"/>
<protein>
    <submittedName>
        <fullName evidence="1">Uncharacterized protein</fullName>
    </submittedName>
</protein>
<name>A0A368S7I9_SETIT</name>
<dbReference type="AlphaFoldDB" id="A0A368S7I9"/>
<reference evidence="1" key="1">
    <citation type="journal article" date="2012" name="Nat. Biotechnol.">
        <title>Reference genome sequence of the model plant Setaria.</title>
        <authorList>
            <person name="Bennetzen J.L."/>
            <person name="Schmutz J."/>
            <person name="Wang H."/>
            <person name="Percifield R."/>
            <person name="Hawkins J."/>
            <person name="Pontaroli A.C."/>
            <person name="Estep M."/>
            <person name="Feng L."/>
            <person name="Vaughn J.N."/>
            <person name="Grimwood J."/>
            <person name="Jenkins J."/>
            <person name="Barry K."/>
            <person name="Lindquist E."/>
            <person name="Hellsten U."/>
            <person name="Deshpande S."/>
            <person name="Wang X."/>
            <person name="Wu X."/>
            <person name="Mitros T."/>
            <person name="Triplett J."/>
            <person name="Yang X."/>
            <person name="Ye C.Y."/>
            <person name="Mauro-Herrera M."/>
            <person name="Wang L."/>
            <person name="Li P."/>
            <person name="Sharma M."/>
            <person name="Sharma R."/>
            <person name="Ronald P.C."/>
            <person name="Panaud O."/>
            <person name="Kellogg E.A."/>
            <person name="Brutnell T.P."/>
            <person name="Doust A.N."/>
            <person name="Tuskan G.A."/>
            <person name="Rokhsar D."/>
            <person name="Devos K.M."/>
        </authorList>
    </citation>
    <scope>NUCLEOTIDE SEQUENCE [LARGE SCALE GENOMIC DNA]</scope>
    <source>
        <strain evidence="1">Yugu1</strain>
    </source>
</reference>
<evidence type="ECO:0000313" key="1">
    <source>
        <dbReference type="EMBL" id="RCV38351.1"/>
    </source>
</evidence>